<evidence type="ECO:0000313" key="3">
    <source>
        <dbReference type="Proteomes" id="UP000246702"/>
    </source>
</evidence>
<name>A0A317V162_9EURO</name>
<dbReference type="AlphaFoldDB" id="A0A317V162"/>
<feature type="region of interest" description="Disordered" evidence="1">
    <location>
        <begin position="1"/>
        <end position="41"/>
    </location>
</feature>
<dbReference type="RefSeq" id="XP_025462062.1">
    <property type="nucleotide sequence ID" value="XM_025606783.1"/>
</dbReference>
<dbReference type="Proteomes" id="UP000246702">
    <property type="component" value="Unassembled WGS sequence"/>
</dbReference>
<evidence type="ECO:0000313" key="2">
    <source>
        <dbReference type="EMBL" id="PWY68013.1"/>
    </source>
</evidence>
<accession>A0A317V162</accession>
<protein>
    <submittedName>
        <fullName evidence="2">Uncharacterized protein</fullName>
    </submittedName>
</protein>
<evidence type="ECO:0000256" key="1">
    <source>
        <dbReference type="SAM" id="MobiDB-lite"/>
    </source>
</evidence>
<feature type="compositionally biased region" description="Low complexity" evidence="1">
    <location>
        <begin position="18"/>
        <end position="31"/>
    </location>
</feature>
<comment type="caution">
    <text evidence="2">The sequence shown here is derived from an EMBL/GenBank/DDBJ whole genome shotgun (WGS) entry which is preliminary data.</text>
</comment>
<dbReference type="GeneID" id="37108926"/>
<organism evidence="2 3">
    <name type="scientific">Aspergillus sclerotioniger CBS 115572</name>
    <dbReference type="NCBI Taxonomy" id="1450535"/>
    <lineage>
        <taxon>Eukaryota</taxon>
        <taxon>Fungi</taxon>
        <taxon>Dikarya</taxon>
        <taxon>Ascomycota</taxon>
        <taxon>Pezizomycotina</taxon>
        <taxon>Eurotiomycetes</taxon>
        <taxon>Eurotiomycetidae</taxon>
        <taxon>Eurotiales</taxon>
        <taxon>Aspergillaceae</taxon>
        <taxon>Aspergillus</taxon>
        <taxon>Aspergillus subgen. Circumdati</taxon>
    </lineage>
</organism>
<dbReference type="EMBL" id="MSFK01000046">
    <property type="protein sequence ID" value="PWY68013.1"/>
    <property type="molecule type" value="Genomic_DNA"/>
</dbReference>
<proteinExistence type="predicted"/>
<reference evidence="2 3" key="1">
    <citation type="submission" date="2016-12" db="EMBL/GenBank/DDBJ databases">
        <title>The genomes of Aspergillus section Nigri reveals drivers in fungal speciation.</title>
        <authorList>
            <consortium name="DOE Joint Genome Institute"/>
            <person name="Vesth T.C."/>
            <person name="Nybo J."/>
            <person name="Theobald S."/>
            <person name="Brandl J."/>
            <person name="Frisvad J.C."/>
            <person name="Nielsen K.F."/>
            <person name="Lyhne E.K."/>
            <person name="Kogle M.E."/>
            <person name="Kuo A."/>
            <person name="Riley R."/>
            <person name="Clum A."/>
            <person name="Nolan M."/>
            <person name="Lipzen A."/>
            <person name="Salamov A."/>
            <person name="Henrissat B."/>
            <person name="Wiebenga A."/>
            <person name="De Vries R.P."/>
            <person name="Grigoriev I.V."/>
            <person name="Mortensen U.H."/>
            <person name="Andersen M.R."/>
            <person name="Baker S.E."/>
        </authorList>
    </citation>
    <scope>NUCLEOTIDE SEQUENCE [LARGE SCALE GENOMIC DNA]</scope>
    <source>
        <strain evidence="2 3">CBS 115572</strain>
    </source>
</reference>
<gene>
    <name evidence="2" type="ORF">BO94DRAFT_305699</name>
</gene>
<sequence length="161" mass="17974">MDPVSDTAVDLGHLLENGPGHLSPPSLGSSGKPPPKANEVSCRNDSRWLEQATASWEQEHQFNKAVRPDRLHSSYLHNSHRRRIRLSSKGRPEFPARHSRTAIIQYATILKVMVLKVAMLGNHSQAPVVYITCCEPAPILTRLDSESGPYYIRSTHLMMAV</sequence>
<keyword evidence="3" id="KW-1185">Reference proteome</keyword>